<evidence type="ECO:0000313" key="3">
    <source>
        <dbReference type="Proteomes" id="UP000297643"/>
    </source>
</evidence>
<gene>
    <name evidence="2" type="ORF">E3O32_03270</name>
</gene>
<evidence type="ECO:0000259" key="1">
    <source>
        <dbReference type="Pfam" id="PF13472"/>
    </source>
</evidence>
<accession>A0A4R8WDB2</accession>
<protein>
    <submittedName>
        <fullName evidence="2">SGNH/GDSL hydrolase family protein</fullName>
    </submittedName>
</protein>
<reference evidence="2 3" key="1">
    <citation type="submission" date="2019-03" db="EMBL/GenBank/DDBJ databases">
        <title>Genomics of glacier-inhabiting Cryobacterium strains.</title>
        <authorList>
            <person name="Liu Q."/>
            <person name="Xin Y.-H."/>
        </authorList>
    </citation>
    <scope>NUCLEOTIDE SEQUENCE [LARGE SCALE GENOMIC DNA]</scope>
    <source>
        <strain evidence="2 3">RHLT2-21</strain>
    </source>
</reference>
<name>A0A4R8WDB2_9MICO</name>
<dbReference type="Gene3D" id="3.40.50.1110">
    <property type="entry name" value="SGNH hydrolase"/>
    <property type="match status" value="1"/>
</dbReference>
<keyword evidence="2" id="KW-0378">Hydrolase</keyword>
<dbReference type="EMBL" id="SOFM01000009">
    <property type="protein sequence ID" value="TFC06745.1"/>
    <property type="molecule type" value="Genomic_DNA"/>
</dbReference>
<dbReference type="InterPro" id="IPR013830">
    <property type="entry name" value="SGNH_hydro"/>
</dbReference>
<evidence type="ECO:0000313" key="2">
    <source>
        <dbReference type="EMBL" id="TFC06745.1"/>
    </source>
</evidence>
<dbReference type="Proteomes" id="UP000297643">
    <property type="component" value="Unassembled WGS sequence"/>
</dbReference>
<dbReference type="CDD" id="cd00229">
    <property type="entry name" value="SGNH_hydrolase"/>
    <property type="match status" value="1"/>
</dbReference>
<keyword evidence="3" id="KW-1185">Reference proteome</keyword>
<comment type="caution">
    <text evidence="2">The sequence shown here is derived from an EMBL/GenBank/DDBJ whole genome shotgun (WGS) entry which is preliminary data.</text>
</comment>
<proteinExistence type="predicted"/>
<dbReference type="Pfam" id="PF13472">
    <property type="entry name" value="Lipase_GDSL_2"/>
    <property type="match status" value="1"/>
</dbReference>
<dbReference type="SUPFAM" id="SSF52266">
    <property type="entry name" value="SGNH hydrolase"/>
    <property type="match status" value="1"/>
</dbReference>
<sequence>MRVMTLRRRIALLTVIGVLCAGTIAVVAGVLGGATGTGSAGVADSTAGSAATGSPADGSAVVAFYGDSYTRGTGASSRAARWSTIVCAERGWTEVNPSTNGLGFVNNRANLPGPDLVDQVIKAQPDIVISTMGLNDNFVMPGRADDVRAAIDTDFTELKKALPHTRFIIVEPFWYTDERPESVERIIGWVRDAAVAIDADYIPGASHWMDGHPEWKAADNLHPNDVGYREIAVRMDAELAKLGL</sequence>
<feature type="domain" description="SGNH hydrolase-type esterase" evidence="1">
    <location>
        <begin position="64"/>
        <end position="229"/>
    </location>
</feature>
<dbReference type="InterPro" id="IPR036514">
    <property type="entry name" value="SGNH_hydro_sf"/>
</dbReference>
<dbReference type="AlphaFoldDB" id="A0A4R8WDB2"/>
<dbReference type="GO" id="GO:0016787">
    <property type="term" value="F:hydrolase activity"/>
    <property type="evidence" value="ECO:0007669"/>
    <property type="project" value="UniProtKB-KW"/>
</dbReference>
<organism evidence="2 3">
    <name type="scientific">Cryobacterium mannosilyticum</name>
    <dbReference type="NCBI Taxonomy" id="1259190"/>
    <lineage>
        <taxon>Bacteria</taxon>
        <taxon>Bacillati</taxon>
        <taxon>Actinomycetota</taxon>
        <taxon>Actinomycetes</taxon>
        <taxon>Micrococcales</taxon>
        <taxon>Microbacteriaceae</taxon>
        <taxon>Cryobacterium</taxon>
    </lineage>
</organism>